<dbReference type="Proteomes" id="UP000463951">
    <property type="component" value="Chromosome"/>
</dbReference>
<name>A0A499UEJ9_9ACTN</name>
<dbReference type="AlphaFoldDB" id="A0A499UEJ9"/>
<protein>
    <submittedName>
        <fullName evidence="1">Uncharacterized protein</fullName>
    </submittedName>
</protein>
<dbReference type="EMBL" id="AP019620">
    <property type="protein sequence ID" value="BBJ38340.1"/>
    <property type="molecule type" value="Genomic_DNA"/>
</dbReference>
<evidence type="ECO:0000313" key="2">
    <source>
        <dbReference type="Proteomes" id="UP000463951"/>
    </source>
</evidence>
<accession>A0A499UEJ9</accession>
<organism evidence="1 2">
    <name type="scientific">Streptomyces antimycoticus</name>
    <dbReference type="NCBI Taxonomy" id="68175"/>
    <lineage>
        <taxon>Bacteria</taxon>
        <taxon>Bacillati</taxon>
        <taxon>Actinomycetota</taxon>
        <taxon>Actinomycetes</taxon>
        <taxon>Kitasatosporales</taxon>
        <taxon>Streptomycetaceae</taxon>
        <taxon>Streptomyces</taxon>
        <taxon>Streptomyces violaceusniger group</taxon>
    </lineage>
</organism>
<proteinExistence type="predicted"/>
<gene>
    <name evidence="1" type="ORF">SSPO_010580</name>
</gene>
<evidence type="ECO:0000313" key="1">
    <source>
        <dbReference type="EMBL" id="BBJ38340.1"/>
    </source>
</evidence>
<sequence length="76" mass="8395">MLGVVREEQVRVEQYPADIPVAADQPQSSAGIVMHRRLDAQRVQPRVRVADEAVIEEVRKAERIAVAKRGRPAAGP</sequence>
<reference evidence="1 2" key="1">
    <citation type="journal article" date="2020" name="Int. J. Syst. Evol. Microbiol.">
        <title>Reclassification of Streptomyces castelarensis and Streptomyces sporoclivatus as later heterotypic synonyms of Streptomyces antimycoticus.</title>
        <authorList>
            <person name="Komaki H."/>
            <person name="Tamura T."/>
        </authorList>
    </citation>
    <scope>NUCLEOTIDE SEQUENCE [LARGE SCALE GENOMIC DNA]</scope>
    <source>
        <strain evidence="1 2">NBRC 100767</strain>
    </source>
</reference>